<dbReference type="EMBL" id="CAFBOI010000002">
    <property type="protein sequence ID" value="CAB4970218.1"/>
    <property type="molecule type" value="Genomic_DNA"/>
</dbReference>
<evidence type="ECO:0000256" key="3">
    <source>
        <dbReference type="ARBA" id="ARBA00022679"/>
    </source>
</evidence>
<dbReference type="InterPro" id="IPR015421">
    <property type="entry name" value="PyrdxlP-dep_Trfase_major"/>
</dbReference>
<dbReference type="PROSITE" id="PS00105">
    <property type="entry name" value="AA_TRANSFER_CLASS_1"/>
    <property type="match status" value="1"/>
</dbReference>
<evidence type="ECO:0000259" key="4">
    <source>
        <dbReference type="Pfam" id="PF00155"/>
    </source>
</evidence>
<dbReference type="PANTHER" id="PTHR42832">
    <property type="entry name" value="AMINO ACID AMINOTRANSFERASE"/>
    <property type="match status" value="1"/>
</dbReference>
<dbReference type="CDD" id="cd00609">
    <property type="entry name" value="AAT_like"/>
    <property type="match status" value="1"/>
</dbReference>
<evidence type="ECO:0000313" key="5">
    <source>
        <dbReference type="EMBL" id="CAB4733321.1"/>
    </source>
</evidence>
<dbReference type="Gene3D" id="3.90.1150.10">
    <property type="entry name" value="Aspartate Aminotransferase, domain 1"/>
    <property type="match status" value="1"/>
</dbReference>
<comment type="cofactor">
    <cofactor evidence="1">
        <name>pyridoxal 5'-phosphate</name>
        <dbReference type="ChEBI" id="CHEBI:597326"/>
    </cofactor>
</comment>
<reference evidence="5" key="1">
    <citation type="submission" date="2020-05" db="EMBL/GenBank/DDBJ databases">
        <authorList>
            <person name="Chiriac C."/>
            <person name="Salcher M."/>
            <person name="Ghai R."/>
            <person name="Kavagutti S V."/>
        </authorList>
    </citation>
    <scope>NUCLEOTIDE SEQUENCE</scope>
</reference>
<dbReference type="InterPro" id="IPR004839">
    <property type="entry name" value="Aminotransferase_I/II_large"/>
</dbReference>
<dbReference type="Gene3D" id="3.40.640.10">
    <property type="entry name" value="Type I PLP-dependent aspartate aminotransferase-like (Major domain)"/>
    <property type="match status" value="1"/>
</dbReference>
<evidence type="ECO:0000256" key="1">
    <source>
        <dbReference type="ARBA" id="ARBA00001933"/>
    </source>
</evidence>
<dbReference type="InterPro" id="IPR015422">
    <property type="entry name" value="PyrdxlP-dep_Trfase_small"/>
</dbReference>
<evidence type="ECO:0000256" key="2">
    <source>
        <dbReference type="ARBA" id="ARBA00022576"/>
    </source>
</evidence>
<proteinExistence type="predicted"/>
<feature type="domain" description="Aminotransferase class I/classII large" evidence="4">
    <location>
        <begin position="5"/>
        <end position="252"/>
    </location>
</feature>
<accession>A0A6J6SEG4</accession>
<dbReference type="EMBL" id="CAFBPL010000009">
    <property type="protein sequence ID" value="CAB5008955.1"/>
    <property type="molecule type" value="Genomic_DNA"/>
</dbReference>
<dbReference type="Pfam" id="PF00155">
    <property type="entry name" value="Aminotran_1_2"/>
    <property type="match status" value="1"/>
</dbReference>
<evidence type="ECO:0000313" key="7">
    <source>
        <dbReference type="EMBL" id="CAB5008955.1"/>
    </source>
</evidence>
<dbReference type="GO" id="GO:0030170">
    <property type="term" value="F:pyridoxal phosphate binding"/>
    <property type="evidence" value="ECO:0007669"/>
    <property type="project" value="InterPro"/>
</dbReference>
<sequence>MLESNKVLIPKIAYPSYQVSGLISKSEVVEVDIDSNTWPEADLAWVNTPSNPTGRVHSEAELHGNIAWARSGSKVLAVDECYVPFPDSKKPISIFSLTKGDNRNIIAAHSLSKRSNLAGYRAGFIFGDPRIINQLLEVRKHLGLMVPLPVQAAMVAALSDETHVHEQAARYVARRKVLVAALTAAGFTIDFSEAGLYIWCSRSESDWEMVAWFADRGILTTPGSFYGQAGKNCLRISLTATDKNINAAADRIRQG</sequence>
<dbReference type="InterPro" id="IPR015424">
    <property type="entry name" value="PyrdxlP-dep_Trfase"/>
</dbReference>
<dbReference type="InterPro" id="IPR050881">
    <property type="entry name" value="LL-DAP_aminotransferase"/>
</dbReference>
<keyword evidence="2" id="KW-0032">Aminotransferase</keyword>
<keyword evidence="3" id="KW-0808">Transferase</keyword>
<organism evidence="5">
    <name type="scientific">freshwater metagenome</name>
    <dbReference type="NCBI Taxonomy" id="449393"/>
    <lineage>
        <taxon>unclassified sequences</taxon>
        <taxon>metagenomes</taxon>
        <taxon>ecological metagenomes</taxon>
    </lineage>
</organism>
<dbReference type="PANTHER" id="PTHR42832:SF3">
    <property type="entry name" value="L-GLUTAMINE--4-(METHYLSULFANYL)-2-OXOBUTANOATE AMINOTRANSFERASE"/>
    <property type="match status" value="1"/>
</dbReference>
<dbReference type="GO" id="GO:0008483">
    <property type="term" value="F:transaminase activity"/>
    <property type="evidence" value="ECO:0007669"/>
    <property type="project" value="UniProtKB-KW"/>
</dbReference>
<dbReference type="EMBL" id="CAEZYX010000002">
    <property type="protein sequence ID" value="CAB4733321.1"/>
    <property type="molecule type" value="Genomic_DNA"/>
</dbReference>
<dbReference type="SUPFAM" id="SSF53383">
    <property type="entry name" value="PLP-dependent transferases"/>
    <property type="match status" value="1"/>
</dbReference>
<dbReference type="InterPro" id="IPR004838">
    <property type="entry name" value="NHTrfase_class1_PyrdxlP-BS"/>
</dbReference>
<evidence type="ECO:0000313" key="6">
    <source>
        <dbReference type="EMBL" id="CAB4970218.1"/>
    </source>
</evidence>
<protein>
    <submittedName>
        <fullName evidence="5">Unannotated protein</fullName>
    </submittedName>
</protein>
<dbReference type="AlphaFoldDB" id="A0A6J6SEG4"/>
<name>A0A6J6SEG4_9ZZZZ</name>
<gene>
    <name evidence="5" type="ORF">UFOPK2802_00038</name>
    <name evidence="6" type="ORF">UFOPK3948_00037</name>
    <name evidence="7" type="ORF">UFOPK4113_00183</name>
</gene>